<sequence>MPRAARLALHACVIVLLGVVGYVLGGSGPWGFAGFMLIIGAAMTAAIFGASKRAKDEQPDQA</sequence>
<dbReference type="RefSeq" id="WP_163772222.1">
    <property type="nucleotide sequence ID" value="NZ_JAAGXA010000006.1"/>
</dbReference>
<dbReference type="EMBL" id="JAAGXA010000006">
    <property type="protein sequence ID" value="NEN78678.1"/>
    <property type="molecule type" value="Genomic_DNA"/>
</dbReference>
<keyword evidence="3" id="KW-1185">Reference proteome</keyword>
<dbReference type="Proteomes" id="UP000468687">
    <property type="component" value="Unassembled WGS sequence"/>
</dbReference>
<name>A0A6P0HJ23_9ACTN</name>
<proteinExistence type="predicted"/>
<reference evidence="2 3" key="1">
    <citation type="journal article" date="2014" name="Int. J. Syst. Evol. Microbiol.">
        <title>Nocardioides zeae sp. nov., isolated from the stem of Zea mays.</title>
        <authorList>
            <person name="Glaeser S.P."/>
            <person name="McInroy J.A."/>
            <person name="Busse H.J."/>
            <person name="Kampfer P."/>
        </authorList>
    </citation>
    <scope>NUCLEOTIDE SEQUENCE [LARGE SCALE GENOMIC DNA]</scope>
    <source>
        <strain evidence="2 3">JCM 30728</strain>
    </source>
</reference>
<feature type="transmembrane region" description="Helical" evidence="1">
    <location>
        <begin position="30"/>
        <end position="50"/>
    </location>
</feature>
<dbReference type="AlphaFoldDB" id="A0A6P0HJ23"/>
<keyword evidence="1" id="KW-0812">Transmembrane</keyword>
<gene>
    <name evidence="2" type="ORF">G3T38_10350</name>
</gene>
<evidence type="ECO:0000313" key="3">
    <source>
        <dbReference type="Proteomes" id="UP000468687"/>
    </source>
</evidence>
<protein>
    <submittedName>
        <fullName evidence="2">Uncharacterized protein</fullName>
    </submittedName>
</protein>
<keyword evidence="1" id="KW-0472">Membrane</keyword>
<evidence type="ECO:0000256" key="1">
    <source>
        <dbReference type="SAM" id="Phobius"/>
    </source>
</evidence>
<evidence type="ECO:0000313" key="2">
    <source>
        <dbReference type="EMBL" id="NEN78678.1"/>
    </source>
</evidence>
<comment type="caution">
    <text evidence="2">The sequence shown here is derived from an EMBL/GenBank/DDBJ whole genome shotgun (WGS) entry which is preliminary data.</text>
</comment>
<organism evidence="2 3">
    <name type="scientific">Nocardioides zeae</name>
    <dbReference type="NCBI Taxonomy" id="1457234"/>
    <lineage>
        <taxon>Bacteria</taxon>
        <taxon>Bacillati</taxon>
        <taxon>Actinomycetota</taxon>
        <taxon>Actinomycetes</taxon>
        <taxon>Propionibacteriales</taxon>
        <taxon>Nocardioidaceae</taxon>
        <taxon>Nocardioides</taxon>
    </lineage>
</organism>
<feature type="transmembrane region" description="Helical" evidence="1">
    <location>
        <begin position="7"/>
        <end position="24"/>
    </location>
</feature>
<keyword evidence="1" id="KW-1133">Transmembrane helix</keyword>
<accession>A0A6P0HJ23</accession>